<sequence length="105" mass="11277">LFFLSPTLKHAPHVLIPPHAKEEKNHEETSQAFSPRSRFIFFSPTTARRTPVSPPPPPLPLPLPLLAALVEVWASSPRGGDQEVAAVAGAPAHVGFGDLVAFSVR</sequence>
<dbReference type="EMBL" id="CP097506">
    <property type="protein sequence ID" value="URD97753.1"/>
    <property type="molecule type" value="Genomic_DNA"/>
</dbReference>
<accession>A0A9E7JY82</accession>
<evidence type="ECO:0000313" key="1">
    <source>
        <dbReference type="EMBL" id="URD97753.1"/>
    </source>
</evidence>
<proteinExistence type="predicted"/>
<dbReference type="AlphaFoldDB" id="A0A9E7JY82"/>
<protein>
    <submittedName>
        <fullName evidence="1">Uncharacterized protein</fullName>
    </submittedName>
</protein>
<evidence type="ECO:0000313" key="2">
    <source>
        <dbReference type="Proteomes" id="UP001055439"/>
    </source>
</evidence>
<gene>
    <name evidence="1" type="ORF">MUK42_31528</name>
</gene>
<keyword evidence="2" id="KW-1185">Reference proteome</keyword>
<organism evidence="1 2">
    <name type="scientific">Musa troglodytarum</name>
    <name type="common">fe'i banana</name>
    <dbReference type="NCBI Taxonomy" id="320322"/>
    <lineage>
        <taxon>Eukaryota</taxon>
        <taxon>Viridiplantae</taxon>
        <taxon>Streptophyta</taxon>
        <taxon>Embryophyta</taxon>
        <taxon>Tracheophyta</taxon>
        <taxon>Spermatophyta</taxon>
        <taxon>Magnoliopsida</taxon>
        <taxon>Liliopsida</taxon>
        <taxon>Zingiberales</taxon>
        <taxon>Musaceae</taxon>
        <taxon>Musa</taxon>
    </lineage>
</organism>
<feature type="non-terminal residue" evidence="1">
    <location>
        <position position="1"/>
    </location>
</feature>
<dbReference type="Proteomes" id="UP001055439">
    <property type="component" value="Chromosome 4"/>
</dbReference>
<reference evidence="1" key="1">
    <citation type="submission" date="2022-05" db="EMBL/GenBank/DDBJ databases">
        <title>The Musa troglodytarum L. genome provides insights into the mechanism of non-climacteric behaviour and enrichment of carotenoids.</title>
        <authorList>
            <person name="Wang J."/>
        </authorList>
    </citation>
    <scope>NUCLEOTIDE SEQUENCE</scope>
    <source>
        <tissue evidence="1">Leaf</tissue>
    </source>
</reference>
<name>A0A9E7JY82_9LILI</name>